<organism evidence="1 2">
    <name type="scientific">Aplosporella prunicola CBS 121167</name>
    <dbReference type="NCBI Taxonomy" id="1176127"/>
    <lineage>
        <taxon>Eukaryota</taxon>
        <taxon>Fungi</taxon>
        <taxon>Dikarya</taxon>
        <taxon>Ascomycota</taxon>
        <taxon>Pezizomycotina</taxon>
        <taxon>Dothideomycetes</taxon>
        <taxon>Dothideomycetes incertae sedis</taxon>
        <taxon>Botryosphaeriales</taxon>
        <taxon>Aplosporellaceae</taxon>
        <taxon>Aplosporella</taxon>
    </lineage>
</organism>
<dbReference type="PANTHER" id="PTHR36978">
    <property type="entry name" value="P-LOOP CONTAINING NUCLEOTIDE TRIPHOSPHATE HYDROLASE"/>
    <property type="match status" value="1"/>
</dbReference>
<dbReference type="InterPro" id="IPR040632">
    <property type="entry name" value="Sulfotransfer_4"/>
</dbReference>
<evidence type="ECO:0000313" key="2">
    <source>
        <dbReference type="Proteomes" id="UP000799438"/>
    </source>
</evidence>
<dbReference type="Proteomes" id="UP000799438">
    <property type="component" value="Unassembled WGS sequence"/>
</dbReference>
<dbReference type="Pfam" id="PF17784">
    <property type="entry name" value="Sulfotransfer_4"/>
    <property type="match status" value="1"/>
</dbReference>
<dbReference type="Gene3D" id="3.40.50.300">
    <property type="entry name" value="P-loop containing nucleotide triphosphate hydrolases"/>
    <property type="match status" value="1"/>
</dbReference>
<sequence length="275" mass="31376">MFNGNNPETWVSRRGAKRTVPMEVIVVGMPRTGTLSMVTAFEKLGYEGVYHMISCFENPYDCDMWREAADAKWFGKGKPYGREEWDQLLGHCKVVTDFPPAAFADDLIAAYPEAKVVLTLRDEDAWFKSVDATIGAQMRSWPLWMLSKVEPEFLGRFMGMAPRLWEGFFGGPAYPEEKTNKAGFRRQNELIRSLVPADRLLEYRVGEGWERLCEFLEKPVPEEPFPRVNDTQNMHVARRRMLTDAAAKVVSRAAKISVPLMVVGVALFFARKRVV</sequence>
<evidence type="ECO:0008006" key="3">
    <source>
        <dbReference type="Google" id="ProtNLM"/>
    </source>
</evidence>
<protein>
    <recommendedName>
        <fullName evidence="3">Sulfotransferase domain-containing protein</fullName>
    </recommendedName>
</protein>
<gene>
    <name evidence="1" type="ORF">K452DRAFT_228059</name>
</gene>
<keyword evidence="2" id="KW-1185">Reference proteome</keyword>
<dbReference type="PANTHER" id="PTHR36978:SF4">
    <property type="entry name" value="P-LOOP CONTAINING NUCLEOSIDE TRIPHOSPHATE HYDROLASE PROTEIN"/>
    <property type="match status" value="1"/>
</dbReference>
<dbReference type="GeneID" id="54294431"/>
<dbReference type="InterPro" id="IPR027417">
    <property type="entry name" value="P-loop_NTPase"/>
</dbReference>
<evidence type="ECO:0000313" key="1">
    <source>
        <dbReference type="EMBL" id="KAF2141672.1"/>
    </source>
</evidence>
<proteinExistence type="predicted"/>
<dbReference type="RefSeq" id="XP_033397384.1">
    <property type="nucleotide sequence ID" value="XM_033536935.1"/>
</dbReference>
<dbReference type="EMBL" id="ML995486">
    <property type="protein sequence ID" value="KAF2141672.1"/>
    <property type="molecule type" value="Genomic_DNA"/>
</dbReference>
<accession>A0A6A6BBQ9</accession>
<reference evidence="1" key="1">
    <citation type="journal article" date="2020" name="Stud. Mycol.">
        <title>101 Dothideomycetes genomes: a test case for predicting lifestyles and emergence of pathogens.</title>
        <authorList>
            <person name="Haridas S."/>
            <person name="Albert R."/>
            <person name="Binder M."/>
            <person name="Bloem J."/>
            <person name="Labutti K."/>
            <person name="Salamov A."/>
            <person name="Andreopoulos B."/>
            <person name="Baker S."/>
            <person name="Barry K."/>
            <person name="Bills G."/>
            <person name="Bluhm B."/>
            <person name="Cannon C."/>
            <person name="Castanera R."/>
            <person name="Culley D."/>
            <person name="Daum C."/>
            <person name="Ezra D."/>
            <person name="Gonzalez J."/>
            <person name="Henrissat B."/>
            <person name="Kuo A."/>
            <person name="Liang C."/>
            <person name="Lipzen A."/>
            <person name="Lutzoni F."/>
            <person name="Magnuson J."/>
            <person name="Mondo S."/>
            <person name="Nolan M."/>
            <person name="Ohm R."/>
            <person name="Pangilinan J."/>
            <person name="Park H.-J."/>
            <person name="Ramirez L."/>
            <person name="Alfaro M."/>
            <person name="Sun H."/>
            <person name="Tritt A."/>
            <person name="Yoshinaga Y."/>
            <person name="Zwiers L.-H."/>
            <person name="Turgeon B."/>
            <person name="Goodwin S."/>
            <person name="Spatafora J."/>
            <person name="Crous P."/>
            <person name="Grigoriev I."/>
        </authorList>
    </citation>
    <scope>NUCLEOTIDE SEQUENCE</scope>
    <source>
        <strain evidence="1">CBS 121167</strain>
    </source>
</reference>
<dbReference type="OrthoDB" id="408152at2759"/>
<dbReference type="AlphaFoldDB" id="A0A6A6BBQ9"/>
<name>A0A6A6BBQ9_9PEZI</name>
<dbReference type="SUPFAM" id="SSF52540">
    <property type="entry name" value="P-loop containing nucleoside triphosphate hydrolases"/>
    <property type="match status" value="1"/>
</dbReference>